<gene>
    <name evidence="2" type="ORF">MTR67_002376</name>
</gene>
<dbReference type="Pfam" id="PF24626">
    <property type="entry name" value="SH3_Tf2-1"/>
    <property type="match status" value="1"/>
</dbReference>
<dbReference type="Proteomes" id="UP001234989">
    <property type="component" value="Chromosome 1"/>
</dbReference>
<proteinExistence type="predicted"/>
<evidence type="ECO:0000313" key="3">
    <source>
        <dbReference type="Proteomes" id="UP001234989"/>
    </source>
</evidence>
<dbReference type="InterPro" id="IPR012337">
    <property type="entry name" value="RNaseH-like_sf"/>
</dbReference>
<name>A0AAF0T8C8_SOLVR</name>
<dbReference type="InterPro" id="IPR056924">
    <property type="entry name" value="SH3_Tf2-1"/>
</dbReference>
<dbReference type="Gene3D" id="3.30.420.10">
    <property type="entry name" value="Ribonuclease H-like superfamily/Ribonuclease H"/>
    <property type="match status" value="1"/>
</dbReference>
<dbReference type="PANTHER" id="PTHR46148:SF60">
    <property type="entry name" value="CHROMO DOMAIN-CONTAINING PROTEIN"/>
    <property type="match status" value="1"/>
</dbReference>
<keyword evidence="3" id="KW-1185">Reference proteome</keyword>
<evidence type="ECO:0000313" key="2">
    <source>
        <dbReference type="EMBL" id="WMV08991.1"/>
    </source>
</evidence>
<accession>A0AAF0T8C8</accession>
<dbReference type="PANTHER" id="PTHR46148">
    <property type="entry name" value="CHROMO DOMAIN-CONTAINING PROTEIN"/>
    <property type="match status" value="1"/>
</dbReference>
<dbReference type="InterPro" id="IPR036397">
    <property type="entry name" value="RNaseH_sf"/>
</dbReference>
<protein>
    <recommendedName>
        <fullName evidence="1">Tf2-1-like SH3-like domain-containing protein</fullName>
    </recommendedName>
</protein>
<evidence type="ECO:0000259" key="1">
    <source>
        <dbReference type="Pfam" id="PF24626"/>
    </source>
</evidence>
<reference evidence="2" key="1">
    <citation type="submission" date="2023-08" db="EMBL/GenBank/DDBJ databases">
        <title>A de novo genome assembly of Solanum verrucosum Schlechtendal, a Mexican diploid species geographically isolated from the other diploid A-genome species in potato relatives.</title>
        <authorList>
            <person name="Hosaka K."/>
        </authorList>
    </citation>
    <scope>NUCLEOTIDE SEQUENCE</scope>
    <source>
        <tissue evidence="2">Young leaves</tissue>
    </source>
</reference>
<dbReference type="SUPFAM" id="SSF53098">
    <property type="entry name" value="Ribonuclease H-like"/>
    <property type="match status" value="1"/>
</dbReference>
<dbReference type="AlphaFoldDB" id="A0AAF0T8C8"/>
<sequence length="246" mass="28527">MKSTHFIPVRVSYSVNHYAKLYLKEIVRLHGVSLSIITDRGTQFTSQFWKSFQKCLSTRVKLITAFNPQTDGYHSSIGMAPFEVLYGRRCRSPIGWFELGEFALIGPELVHEAIEKVWLIRGRLETAQSRQNSYVDVWRRYLEFEVDDWVYLKILPIKGVMRFGKKEKLSPIYVGPYQILRRIGKVAYELELPNELALVHPVFHVSLLKKYVGDLTSIVPLEGLGVNENHSYEEVPVEILDRQVKK</sequence>
<feature type="domain" description="Tf2-1-like SH3-like" evidence="1">
    <location>
        <begin position="148"/>
        <end position="212"/>
    </location>
</feature>
<organism evidence="2 3">
    <name type="scientific">Solanum verrucosum</name>
    <dbReference type="NCBI Taxonomy" id="315347"/>
    <lineage>
        <taxon>Eukaryota</taxon>
        <taxon>Viridiplantae</taxon>
        <taxon>Streptophyta</taxon>
        <taxon>Embryophyta</taxon>
        <taxon>Tracheophyta</taxon>
        <taxon>Spermatophyta</taxon>
        <taxon>Magnoliopsida</taxon>
        <taxon>eudicotyledons</taxon>
        <taxon>Gunneridae</taxon>
        <taxon>Pentapetalae</taxon>
        <taxon>asterids</taxon>
        <taxon>lamiids</taxon>
        <taxon>Solanales</taxon>
        <taxon>Solanaceae</taxon>
        <taxon>Solanoideae</taxon>
        <taxon>Solaneae</taxon>
        <taxon>Solanum</taxon>
    </lineage>
</organism>
<dbReference type="GO" id="GO:0003676">
    <property type="term" value="F:nucleic acid binding"/>
    <property type="evidence" value="ECO:0007669"/>
    <property type="project" value="InterPro"/>
</dbReference>
<dbReference type="EMBL" id="CP133612">
    <property type="protein sequence ID" value="WMV08991.1"/>
    <property type="molecule type" value="Genomic_DNA"/>
</dbReference>